<proteinExistence type="predicted"/>
<dbReference type="InterPro" id="IPR052393">
    <property type="entry name" value="Cadmium-induced_rsp"/>
</dbReference>
<gene>
    <name evidence="3" type="primary">cadI_1</name>
    <name evidence="3" type="ORF">V6x_20540</name>
</gene>
<accession>A0A517WAR7</accession>
<dbReference type="SUPFAM" id="SSF54593">
    <property type="entry name" value="Glyoxalase/Bleomycin resistance protein/Dihydroxybiphenyl dioxygenase"/>
    <property type="match status" value="1"/>
</dbReference>
<name>A0A517WAR7_9PLAN</name>
<dbReference type="InterPro" id="IPR004360">
    <property type="entry name" value="Glyas_Fos-R_dOase_dom"/>
</dbReference>
<dbReference type="RefSeq" id="WP_145039082.1">
    <property type="nucleotide sequence ID" value="NZ_CP036347.1"/>
</dbReference>
<dbReference type="InterPro" id="IPR037523">
    <property type="entry name" value="VOC_core"/>
</dbReference>
<dbReference type="PROSITE" id="PS51819">
    <property type="entry name" value="VOC"/>
    <property type="match status" value="1"/>
</dbReference>
<sequence length="220" mass="24782">MDHMETAAPVQQPTTEPIPNRTPPEANQLMKFHACLNVSDLGRSLEFYSALLGCAPVKAYEDYAKFEIDVPPLILSLKPKRACVGGPLNHLGLRVTSPEQLNAIYERMKAVGARIGRQDDVACCYAWQTKLWITDPDETLWEVYQFHDDAPDWGEKQNLVKLWKAPLQAFGIKGVVKRLWANKFFKRGAVEHSEMGPQGENTTEFIPGNGTCQVRGEEQR</sequence>
<feature type="region of interest" description="Disordered" evidence="1">
    <location>
        <begin position="193"/>
        <end position="220"/>
    </location>
</feature>
<evidence type="ECO:0000259" key="2">
    <source>
        <dbReference type="PROSITE" id="PS51819"/>
    </source>
</evidence>
<dbReference type="PANTHER" id="PTHR41294:SF1">
    <property type="entry name" value="CADMIUM-INDUCED PROTEIN CADI"/>
    <property type="match status" value="1"/>
</dbReference>
<dbReference type="Gene3D" id="3.10.180.10">
    <property type="entry name" value="2,3-Dihydroxybiphenyl 1,2-Dioxygenase, domain 1"/>
    <property type="match status" value="1"/>
</dbReference>
<feature type="domain" description="VOC" evidence="2">
    <location>
        <begin position="28"/>
        <end position="146"/>
    </location>
</feature>
<dbReference type="InterPro" id="IPR029068">
    <property type="entry name" value="Glyas_Bleomycin-R_OHBP_Dase"/>
</dbReference>
<evidence type="ECO:0000313" key="3">
    <source>
        <dbReference type="EMBL" id="QDU02352.1"/>
    </source>
</evidence>
<dbReference type="PANTHER" id="PTHR41294">
    <property type="entry name" value="CADMIUM-INDUCED PROTEIN CADI"/>
    <property type="match status" value="1"/>
</dbReference>
<protein>
    <submittedName>
        <fullName evidence="3">Cadmium-induced protein CadI</fullName>
    </submittedName>
</protein>
<organism evidence="3 4">
    <name type="scientific">Gimesia chilikensis</name>
    <dbReference type="NCBI Taxonomy" id="2605989"/>
    <lineage>
        <taxon>Bacteria</taxon>
        <taxon>Pseudomonadati</taxon>
        <taxon>Planctomycetota</taxon>
        <taxon>Planctomycetia</taxon>
        <taxon>Planctomycetales</taxon>
        <taxon>Planctomycetaceae</taxon>
        <taxon>Gimesia</taxon>
    </lineage>
</organism>
<dbReference type="EMBL" id="CP036347">
    <property type="protein sequence ID" value="QDU02352.1"/>
    <property type="molecule type" value="Genomic_DNA"/>
</dbReference>
<feature type="region of interest" description="Disordered" evidence="1">
    <location>
        <begin position="1"/>
        <end position="22"/>
    </location>
</feature>
<dbReference type="GO" id="GO:0046686">
    <property type="term" value="P:response to cadmium ion"/>
    <property type="evidence" value="ECO:0007669"/>
    <property type="project" value="TreeGrafter"/>
</dbReference>
<reference evidence="3 4" key="1">
    <citation type="submission" date="2019-02" db="EMBL/GenBank/DDBJ databases">
        <title>Deep-cultivation of Planctomycetes and their phenomic and genomic characterization uncovers novel biology.</title>
        <authorList>
            <person name="Wiegand S."/>
            <person name="Jogler M."/>
            <person name="Boedeker C."/>
            <person name="Pinto D."/>
            <person name="Vollmers J."/>
            <person name="Rivas-Marin E."/>
            <person name="Kohn T."/>
            <person name="Peeters S.H."/>
            <person name="Heuer A."/>
            <person name="Rast P."/>
            <person name="Oberbeckmann S."/>
            <person name="Bunk B."/>
            <person name="Jeske O."/>
            <person name="Meyerdierks A."/>
            <person name="Storesund J.E."/>
            <person name="Kallscheuer N."/>
            <person name="Luecker S."/>
            <person name="Lage O.M."/>
            <person name="Pohl T."/>
            <person name="Merkel B.J."/>
            <person name="Hornburger P."/>
            <person name="Mueller R.-W."/>
            <person name="Bruemmer F."/>
            <person name="Labrenz M."/>
            <person name="Spormann A.M."/>
            <person name="Op den Camp H."/>
            <person name="Overmann J."/>
            <person name="Amann R."/>
            <person name="Jetten M.S.M."/>
            <person name="Mascher T."/>
            <person name="Medema M.H."/>
            <person name="Devos D.P."/>
            <person name="Kaster A.-K."/>
            <person name="Ovreas L."/>
            <person name="Rohde M."/>
            <person name="Galperin M.Y."/>
            <person name="Jogler C."/>
        </authorList>
    </citation>
    <scope>NUCLEOTIDE SEQUENCE [LARGE SCALE GENOMIC DNA]</scope>
    <source>
        <strain evidence="3 4">V6</strain>
    </source>
</reference>
<dbReference type="NCBIfam" id="NF041414">
    <property type="entry name" value="ArsI_CadI_VOC"/>
    <property type="match status" value="1"/>
</dbReference>
<evidence type="ECO:0000256" key="1">
    <source>
        <dbReference type="SAM" id="MobiDB-lite"/>
    </source>
</evidence>
<dbReference type="Pfam" id="PF00903">
    <property type="entry name" value="Glyoxalase"/>
    <property type="match status" value="1"/>
</dbReference>
<dbReference type="AlphaFoldDB" id="A0A517WAR7"/>
<evidence type="ECO:0000313" key="4">
    <source>
        <dbReference type="Proteomes" id="UP000320722"/>
    </source>
</evidence>
<dbReference type="InterPro" id="IPR049789">
    <property type="entry name" value="ArsI/CadI-like"/>
</dbReference>
<dbReference type="Proteomes" id="UP000320722">
    <property type="component" value="Chromosome"/>
</dbReference>